<name>A0A2J5I3F4_9EURO</name>
<dbReference type="AlphaFoldDB" id="A0A2J5I3F4"/>
<dbReference type="EMBL" id="KZ559512">
    <property type="protein sequence ID" value="PLN84388.1"/>
    <property type="molecule type" value="Genomic_DNA"/>
</dbReference>
<gene>
    <name evidence="1" type="ORF">BDW42DRAFT_46206</name>
</gene>
<keyword evidence="2" id="KW-1185">Reference proteome</keyword>
<evidence type="ECO:0000313" key="1">
    <source>
        <dbReference type="EMBL" id="PLN84388.1"/>
    </source>
</evidence>
<evidence type="ECO:0000313" key="2">
    <source>
        <dbReference type="Proteomes" id="UP000235023"/>
    </source>
</evidence>
<proteinExistence type="predicted"/>
<dbReference type="OrthoDB" id="10397198at2759"/>
<protein>
    <submittedName>
        <fullName evidence="1">Uncharacterized protein</fullName>
    </submittedName>
</protein>
<sequence>MAITVPRTDTTTLRNVTVLTWHPKGGVRSSHRSFCPRGQIPAFVRGARMGKWEGLGTQVDVWLFC</sequence>
<reference evidence="2" key="1">
    <citation type="submission" date="2017-12" db="EMBL/GenBank/DDBJ databases">
        <authorList>
            <consortium name="DOE Joint Genome Institute"/>
            <person name="Mondo S.J."/>
            <person name="Kjaerbolling I."/>
            <person name="Vesth T.C."/>
            <person name="Frisvad J.C."/>
            <person name="Nybo J.L."/>
            <person name="Theobald S."/>
            <person name="Kuo A."/>
            <person name="Bowyer P."/>
            <person name="Matsuda Y."/>
            <person name="Lyhne E.K."/>
            <person name="Kogle M.E."/>
            <person name="Clum A."/>
            <person name="Lipzen A."/>
            <person name="Salamov A."/>
            <person name="Ngan C.Y."/>
            <person name="Daum C."/>
            <person name="Chiniquy J."/>
            <person name="Barry K."/>
            <person name="LaButti K."/>
            <person name="Haridas S."/>
            <person name="Simmons B.A."/>
            <person name="Magnuson J.K."/>
            <person name="Mortensen U.H."/>
            <person name="Larsen T.O."/>
            <person name="Grigoriev I.V."/>
            <person name="Baker S.E."/>
            <person name="Andersen M.R."/>
            <person name="Nordberg H.P."/>
            <person name="Cantor M.N."/>
            <person name="Hua S.X."/>
        </authorList>
    </citation>
    <scope>NUCLEOTIDE SEQUENCE [LARGE SCALE GENOMIC DNA]</scope>
    <source>
        <strain evidence="2">IBT 19404</strain>
    </source>
</reference>
<dbReference type="Proteomes" id="UP000235023">
    <property type="component" value="Unassembled WGS sequence"/>
</dbReference>
<organism evidence="1 2">
    <name type="scientific">Aspergillus taichungensis</name>
    <dbReference type="NCBI Taxonomy" id="482145"/>
    <lineage>
        <taxon>Eukaryota</taxon>
        <taxon>Fungi</taxon>
        <taxon>Dikarya</taxon>
        <taxon>Ascomycota</taxon>
        <taxon>Pezizomycotina</taxon>
        <taxon>Eurotiomycetes</taxon>
        <taxon>Eurotiomycetidae</taxon>
        <taxon>Eurotiales</taxon>
        <taxon>Aspergillaceae</taxon>
        <taxon>Aspergillus</taxon>
        <taxon>Aspergillus subgen. Circumdati</taxon>
    </lineage>
</organism>
<accession>A0A2J5I3F4</accession>